<sequence length="250" mass="28701">MSQERKKICTNAMIPSASWKNLLWAIAATSFLMVMFMYQFSQTLKPIFIEKNEFLYYDLNKEEPLIRDQECQLPRIHPFDPSITSYLTSPKAIRCKERIASLTFIDDEDPRSQKAASVLVKTINELLLSHANFCSEVTLAEILRADLIVPSREVVVNSRHYFGKYVEDGEASGMITKLRVIIRTKPGSALFEGTLLFRDDEEDISVLGDISRINRYNSQSLCIQDVVLRKYCFCENGNRSEDALKNNYTT</sequence>
<keyword evidence="1" id="KW-0812">Transmembrane</keyword>
<dbReference type="AlphaFoldDB" id="A0AAV1ZXG9"/>
<reference evidence="2 3" key="1">
    <citation type="submission" date="2024-04" db="EMBL/GenBank/DDBJ databases">
        <authorList>
            <person name="Rising A."/>
            <person name="Reimegard J."/>
            <person name="Sonavane S."/>
            <person name="Akerstrom W."/>
            <person name="Nylinder S."/>
            <person name="Hedman E."/>
            <person name="Kallberg Y."/>
        </authorList>
    </citation>
    <scope>NUCLEOTIDE SEQUENCE [LARGE SCALE GENOMIC DNA]</scope>
</reference>
<comment type="caution">
    <text evidence="2">The sequence shown here is derived from an EMBL/GenBank/DDBJ whole genome shotgun (WGS) entry which is preliminary data.</text>
</comment>
<organism evidence="2 3">
    <name type="scientific">Larinioides sclopetarius</name>
    <dbReference type="NCBI Taxonomy" id="280406"/>
    <lineage>
        <taxon>Eukaryota</taxon>
        <taxon>Metazoa</taxon>
        <taxon>Ecdysozoa</taxon>
        <taxon>Arthropoda</taxon>
        <taxon>Chelicerata</taxon>
        <taxon>Arachnida</taxon>
        <taxon>Araneae</taxon>
        <taxon>Araneomorphae</taxon>
        <taxon>Entelegynae</taxon>
        <taxon>Araneoidea</taxon>
        <taxon>Araneidae</taxon>
        <taxon>Larinioides</taxon>
    </lineage>
</organism>
<gene>
    <name evidence="2" type="ORF">LARSCL_LOCUS8457</name>
</gene>
<evidence type="ECO:0000313" key="2">
    <source>
        <dbReference type="EMBL" id="CAL1276104.1"/>
    </source>
</evidence>
<dbReference type="PANTHER" id="PTHR10974">
    <property type="entry name" value="FI08016P-RELATED"/>
    <property type="match status" value="1"/>
</dbReference>
<keyword evidence="1" id="KW-0472">Membrane</keyword>
<keyword evidence="3" id="KW-1185">Reference proteome</keyword>
<dbReference type="Proteomes" id="UP001497382">
    <property type="component" value="Unassembled WGS sequence"/>
</dbReference>
<name>A0AAV1ZXG9_9ARAC</name>
<dbReference type="PANTHER" id="PTHR10974:SF1">
    <property type="entry name" value="FI08016P-RELATED"/>
    <property type="match status" value="1"/>
</dbReference>
<accession>A0AAV1ZXG9</accession>
<dbReference type="GO" id="GO:0005615">
    <property type="term" value="C:extracellular space"/>
    <property type="evidence" value="ECO:0007669"/>
    <property type="project" value="TreeGrafter"/>
</dbReference>
<proteinExistence type="predicted"/>
<evidence type="ECO:0000256" key="1">
    <source>
        <dbReference type="SAM" id="Phobius"/>
    </source>
</evidence>
<evidence type="ECO:0000313" key="3">
    <source>
        <dbReference type="Proteomes" id="UP001497382"/>
    </source>
</evidence>
<dbReference type="EMBL" id="CAXIEN010000090">
    <property type="protein sequence ID" value="CAL1276104.1"/>
    <property type="molecule type" value="Genomic_DNA"/>
</dbReference>
<keyword evidence="1" id="KW-1133">Transmembrane helix</keyword>
<protein>
    <submittedName>
        <fullName evidence="2">Uncharacterized protein</fullName>
    </submittedName>
</protein>
<dbReference type="InterPro" id="IPR004245">
    <property type="entry name" value="DUF229"/>
</dbReference>
<feature type="transmembrane region" description="Helical" evidence="1">
    <location>
        <begin position="21"/>
        <end position="40"/>
    </location>
</feature>